<feature type="transmembrane region" description="Helical" evidence="11">
    <location>
        <begin position="285"/>
        <end position="303"/>
    </location>
</feature>
<dbReference type="STRING" id="329186.SAMN02927925_00947"/>
<dbReference type="PANTHER" id="PTHR43427">
    <property type="entry name" value="CHLORIDE CHANNEL PROTEIN CLC-E"/>
    <property type="match status" value="1"/>
</dbReference>
<evidence type="ECO:0000256" key="9">
    <source>
        <dbReference type="ARBA" id="ARBA00023303"/>
    </source>
</evidence>
<evidence type="ECO:0000313" key="13">
    <source>
        <dbReference type="EMBL" id="SCX06114.1"/>
    </source>
</evidence>
<dbReference type="Proteomes" id="UP000182124">
    <property type="component" value="Unassembled WGS sequence"/>
</dbReference>
<dbReference type="SUPFAM" id="SSF81340">
    <property type="entry name" value="Clc chloride channel"/>
    <property type="match status" value="1"/>
</dbReference>
<proteinExistence type="predicted"/>
<evidence type="ECO:0000256" key="5">
    <source>
        <dbReference type="ARBA" id="ARBA00023065"/>
    </source>
</evidence>
<dbReference type="eggNOG" id="COG0038">
    <property type="taxonomic scope" value="Bacteria"/>
</dbReference>
<evidence type="ECO:0000256" key="8">
    <source>
        <dbReference type="ARBA" id="ARBA00023214"/>
    </source>
</evidence>
<feature type="transmembrane region" description="Helical" evidence="11">
    <location>
        <begin position="75"/>
        <end position="94"/>
    </location>
</feature>
<dbReference type="InterPro" id="IPR050368">
    <property type="entry name" value="ClC-type_chloride_channel"/>
</dbReference>
<dbReference type="PRINTS" id="PR00762">
    <property type="entry name" value="CLCHANNEL"/>
</dbReference>
<dbReference type="eggNOG" id="COG0517">
    <property type="taxonomic scope" value="Bacteria"/>
</dbReference>
<comment type="subcellular location">
    <subcellularLocation>
        <location evidence="1">Membrane</location>
        <topology evidence="1">Multi-pass membrane protein</topology>
    </subcellularLocation>
</comment>
<feature type="transmembrane region" description="Helical" evidence="11">
    <location>
        <begin position="427"/>
        <end position="444"/>
    </location>
</feature>
<evidence type="ECO:0000259" key="12">
    <source>
        <dbReference type="PROSITE" id="PS51371"/>
    </source>
</evidence>
<feature type="transmembrane region" description="Helical" evidence="11">
    <location>
        <begin position="335"/>
        <end position="359"/>
    </location>
</feature>
<dbReference type="Pfam" id="PF00571">
    <property type="entry name" value="CBS"/>
    <property type="match status" value="1"/>
</dbReference>
<evidence type="ECO:0000256" key="1">
    <source>
        <dbReference type="ARBA" id="ARBA00004141"/>
    </source>
</evidence>
<evidence type="ECO:0000256" key="7">
    <source>
        <dbReference type="ARBA" id="ARBA00023173"/>
    </source>
</evidence>
<reference evidence="13 14" key="1">
    <citation type="submission" date="2016-10" db="EMBL/GenBank/DDBJ databases">
        <authorList>
            <person name="de Groot N.N."/>
        </authorList>
    </citation>
    <scope>NUCLEOTIDE SEQUENCE [LARGE SCALE GENOMIC DNA]</scope>
    <source>
        <strain evidence="13 14">CGMCC 1.3801</strain>
    </source>
</reference>
<dbReference type="AlphaFoldDB" id="A0A1G4VHL0"/>
<evidence type="ECO:0000256" key="2">
    <source>
        <dbReference type="ARBA" id="ARBA00022448"/>
    </source>
</evidence>
<dbReference type="InterPro" id="IPR000644">
    <property type="entry name" value="CBS_dom"/>
</dbReference>
<keyword evidence="3 11" id="KW-0812">Transmembrane</keyword>
<keyword evidence="10" id="KW-0129">CBS domain</keyword>
<dbReference type="SUPFAM" id="SSF54631">
    <property type="entry name" value="CBS-domain pair"/>
    <property type="match status" value="1"/>
</dbReference>
<dbReference type="RefSeq" id="WP_023576533.1">
    <property type="nucleotide sequence ID" value="NZ_CBCSBQ010000017.1"/>
</dbReference>
<feature type="transmembrane region" description="Helical" evidence="11">
    <location>
        <begin position="209"/>
        <end position="227"/>
    </location>
</feature>
<keyword evidence="8" id="KW-0868">Chloride</keyword>
<dbReference type="Gene3D" id="3.10.580.10">
    <property type="entry name" value="CBS-domain"/>
    <property type="match status" value="1"/>
</dbReference>
<dbReference type="GO" id="GO:0005254">
    <property type="term" value="F:chloride channel activity"/>
    <property type="evidence" value="ECO:0007669"/>
    <property type="project" value="UniProtKB-KW"/>
</dbReference>
<keyword evidence="9" id="KW-0407">Ion channel</keyword>
<evidence type="ECO:0000256" key="4">
    <source>
        <dbReference type="ARBA" id="ARBA00022989"/>
    </source>
</evidence>
<accession>A0A1G4VHL0</accession>
<dbReference type="InterPro" id="IPR001807">
    <property type="entry name" value="ClC"/>
</dbReference>
<evidence type="ECO:0000256" key="6">
    <source>
        <dbReference type="ARBA" id="ARBA00023136"/>
    </source>
</evidence>
<evidence type="ECO:0000256" key="10">
    <source>
        <dbReference type="PROSITE-ProRule" id="PRU00703"/>
    </source>
</evidence>
<feature type="transmembrane region" description="Helical" evidence="11">
    <location>
        <begin position="365"/>
        <end position="385"/>
    </location>
</feature>
<dbReference type="Pfam" id="PF00654">
    <property type="entry name" value="Voltage_CLC"/>
    <property type="match status" value="1"/>
</dbReference>
<keyword evidence="7" id="KW-0869">Chloride channel</keyword>
<organism evidence="13 14">
    <name type="scientific">Flavobacterium saliperosum</name>
    <dbReference type="NCBI Taxonomy" id="329186"/>
    <lineage>
        <taxon>Bacteria</taxon>
        <taxon>Pseudomonadati</taxon>
        <taxon>Bacteroidota</taxon>
        <taxon>Flavobacteriia</taxon>
        <taxon>Flavobacteriales</taxon>
        <taxon>Flavobacteriaceae</taxon>
        <taxon>Flavobacterium</taxon>
    </lineage>
</organism>
<feature type="transmembrane region" description="Helical" evidence="11">
    <location>
        <begin position="397"/>
        <end position="421"/>
    </location>
</feature>
<dbReference type="GO" id="GO:0034707">
    <property type="term" value="C:chloride channel complex"/>
    <property type="evidence" value="ECO:0007669"/>
    <property type="project" value="UniProtKB-KW"/>
</dbReference>
<feature type="domain" description="CBS" evidence="12">
    <location>
        <begin position="482"/>
        <end position="539"/>
    </location>
</feature>
<gene>
    <name evidence="13" type="ORF">SAMN02927925_00947</name>
</gene>
<keyword evidence="5" id="KW-0406">Ion transport</keyword>
<dbReference type="InterPro" id="IPR046342">
    <property type="entry name" value="CBS_dom_sf"/>
</dbReference>
<keyword evidence="6 11" id="KW-0472">Membrane</keyword>
<dbReference type="InterPro" id="IPR014743">
    <property type="entry name" value="Cl-channel_core"/>
</dbReference>
<feature type="transmembrane region" description="Helical" evidence="11">
    <location>
        <begin position="248"/>
        <end position="265"/>
    </location>
</feature>
<dbReference type="PROSITE" id="PS51371">
    <property type="entry name" value="CBS"/>
    <property type="match status" value="1"/>
</dbReference>
<dbReference type="CDD" id="cd00400">
    <property type="entry name" value="Voltage_gated_ClC"/>
    <property type="match status" value="1"/>
</dbReference>
<evidence type="ECO:0000256" key="11">
    <source>
        <dbReference type="SAM" id="Phobius"/>
    </source>
</evidence>
<keyword evidence="4 11" id="KW-1133">Transmembrane helix</keyword>
<evidence type="ECO:0000313" key="14">
    <source>
        <dbReference type="Proteomes" id="UP000182124"/>
    </source>
</evidence>
<dbReference type="EMBL" id="FMTY01000002">
    <property type="protein sequence ID" value="SCX06114.1"/>
    <property type="molecule type" value="Genomic_DNA"/>
</dbReference>
<feature type="transmembrane region" description="Helical" evidence="11">
    <location>
        <begin position="172"/>
        <end position="197"/>
    </location>
</feature>
<evidence type="ECO:0000256" key="3">
    <source>
        <dbReference type="ARBA" id="ARBA00022692"/>
    </source>
</evidence>
<keyword evidence="2" id="KW-0813">Transport</keyword>
<dbReference type="PANTHER" id="PTHR43427:SF6">
    <property type="entry name" value="CHLORIDE CHANNEL PROTEIN CLC-E"/>
    <property type="match status" value="1"/>
</dbReference>
<sequence length="606" mass="66351">MPDKKVSPLLLLLRKQLKRFEAFLFLLKSILSNRQFLYVSCVLVGISSALAVIVLKTFAHWVFRFANYIDGILHLPYSNSILPVIGILLTAFVIKKFLDGSIEKGTSQIMIAVANKSGIMPRKQMYAQIITSSLTVGMGGSAGLESPITITGAAFGSNYAQKYRLNYKDRTLLLACGVAAGIAAAFNAPIAGVLFAIEVILADMSVTAFIPIMISAATGALVSTVVLKEDILLTFRGQLTFDYHNIPYYIILGILAGLVSVYHARNFRKVEHFFSKFKSSTYKKALFGASLLAILIFFFPTLFGEGYESIKTLSSANPGVLLENTILDEHKSNEWILLGFIGVTLMIKSIATGLTLGSGGNGGNFAPSLFVGSYLGFFVAKFFQLTGINKELPISNFSIVGMAGVLSGLFHAPLTAIFLIAEITGGYGLMVPLLIVSSISFAISKSMEGHSMDIKNLADSGTVFTTDKDKNILSSIDLSKHLKTNFVTIASTAKLDDVANLLSETKQTVFPVVNEKDEFQGIIHFDTIRPIIFNDFQKKHTPLSDVIETPKETVCYDEVMETVMEKFETSNSEMLFVLKDKTCLGYIAKVDILDAYREKLKSLRIE</sequence>
<dbReference type="Gene3D" id="1.10.3080.10">
    <property type="entry name" value="Clc chloride channel"/>
    <property type="match status" value="1"/>
</dbReference>
<protein>
    <submittedName>
        <fullName evidence="13">Chloride channel protein, CIC family</fullName>
    </submittedName>
</protein>
<name>A0A1G4VHL0_9FLAO</name>
<feature type="transmembrane region" description="Helical" evidence="11">
    <location>
        <begin position="36"/>
        <end position="55"/>
    </location>
</feature>